<dbReference type="Proteomes" id="UP000516052">
    <property type="component" value="Chromosome"/>
</dbReference>
<dbReference type="EMBL" id="CP060828">
    <property type="protein sequence ID" value="QNP73654.1"/>
    <property type="molecule type" value="Genomic_DNA"/>
</dbReference>
<dbReference type="Pfam" id="PF02608">
    <property type="entry name" value="Bmp"/>
    <property type="match status" value="1"/>
</dbReference>
<evidence type="ECO:0000313" key="9">
    <source>
        <dbReference type="EMBL" id="QNP73654.1"/>
    </source>
</evidence>
<dbReference type="SUPFAM" id="SSF53822">
    <property type="entry name" value="Periplasmic binding protein-like I"/>
    <property type="match status" value="1"/>
</dbReference>
<feature type="chain" id="PRO_5039643522" evidence="7">
    <location>
        <begin position="35"/>
        <end position="360"/>
    </location>
</feature>
<keyword evidence="3" id="KW-1003">Cell membrane</keyword>
<dbReference type="PANTHER" id="PTHR34296">
    <property type="entry name" value="TRANSCRIPTIONAL ACTIVATOR PROTEIN MED"/>
    <property type="match status" value="1"/>
</dbReference>
<evidence type="ECO:0000256" key="5">
    <source>
        <dbReference type="ARBA" id="ARBA00023136"/>
    </source>
</evidence>
<comment type="similarity">
    <text evidence="2">Belongs to the BMP lipoprotein family.</text>
</comment>
<dbReference type="InterPro" id="IPR028082">
    <property type="entry name" value="Peripla_BP_I"/>
</dbReference>
<dbReference type="PANTHER" id="PTHR34296:SF2">
    <property type="entry name" value="ABC TRANSPORTER GUANOSINE-BINDING PROTEIN NUPN"/>
    <property type="match status" value="1"/>
</dbReference>
<comment type="subcellular location">
    <subcellularLocation>
        <location evidence="1">Cell membrane</location>
        <topology evidence="1">Lipid-anchor</topology>
    </subcellularLocation>
</comment>
<protein>
    <submittedName>
        <fullName evidence="9">BMP family ABC transporter substrate-binding protein</fullName>
    </submittedName>
</protein>
<name>A0A7H0ILI8_9ACTN</name>
<proteinExistence type="inferred from homology"/>
<accession>A0A7H0ILI8</accession>
<dbReference type="CDD" id="cd06354">
    <property type="entry name" value="PBP1_PrnA-like"/>
    <property type="match status" value="1"/>
</dbReference>
<gene>
    <name evidence="9" type="ORF">IAG44_32155</name>
</gene>
<evidence type="ECO:0000256" key="4">
    <source>
        <dbReference type="ARBA" id="ARBA00022729"/>
    </source>
</evidence>
<evidence type="ECO:0000259" key="8">
    <source>
        <dbReference type="Pfam" id="PF02608"/>
    </source>
</evidence>
<dbReference type="InterPro" id="IPR003760">
    <property type="entry name" value="PnrA-like"/>
</dbReference>
<dbReference type="GO" id="GO:0005886">
    <property type="term" value="C:plasma membrane"/>
    <property type="evidence" value="ECO:0007669"/>
    <property type="project" value="UniProtKB-SubCell"/>
</dbReference>
<evidence type="ECO:0000256" key="1">
    <source>
        <dbReference type="ARBA" id="ARBA00004193"/>
    </source>
</evidence>
<organism evidence="9 10">
    <name type="scientific">Streptomyces roseirectus</name>
    <dbReference type="NCBI Taxonomy" id="2768066"/>
    <lineage>
        <taxon>Bacteria</taxon>
        <taxon>Bacillati</taxon>
        <taxon>Actinomycetota</taxon>
        <taxon>Actinomycetes</taxon>
        <taxon>Kitasatosporales</taxon>
        <taxon>Streptomycetaceae</taxon>
        <taxon>Streptomyces</taxon>
    </lineage>
</organism>
<dbReference type="RefSeq" id="WP_187750589.1">
    <property type="nucleotide sequence ID" value="NZ_CP060828.1"/>
</dbReference>
<dbReference type="PROSITE" id="PS51257">
    <property type="entry name" value="PROKAR_LIPOPROTEIN"/>
    <property type="match status" value="1"/>
</dbReference>
<keyword evidence="5" id="KW-0472">Membrane</keyword>
<reference evidence="9 10" key="1">
    <citation type="submission" date="2020-08" db="EMBL/GenBank/DDBJ databases">
        <title>A novel species.</title>
        <authorList>
            <person name="Gao J."/>
        </authorList>
    </citation>
    <scope>NUCLEOTIDE SEQUENCE [LARGE SCALE GENOMIC DNA]</scope>
    <source>
        <strain evidence="9 10">CRXT-G-22</strain>
    </source>
</reference>
<feature type="domain" description="ABC transporter substrate-binding protein PnrA-like" evidence="8">
    <location>
        <begin position="57"/>
        <end position="323"/>
    </location>
</feature>
<dbReference type="AlphaFoldDB" id="A0A7H0ILI8"/>
<keyword evidence="4 7" id="KW-0732">Signal</keyword>
<dbReference type="Gene3D" id="3.40.50.2300">
    <property type="match status" value="2"/>
</dbReference>
<evidence type="ECO:0000256" key="6">
    <source>
        <dbReference type="ARBA" id="ARBA00023288"/>
    </source>
</evidence>
<evidence type="ECO:0000256" key="2">
    <source>
        <dbReference type="ARBA" id="ARBA00008610"/>
    </source>
</evidence>
<evidence type="ECO:0000256" key="7">
    <source>
        <dbReference type="SAM" id="SignalP"/>
    </source>
</evidence>
<sequence>MRPRAPRTRARTLRHRRSLQLTALAAGTVLLATACNAAAKKDTGTAASGSSGKSFTLVTPDAVGQNEFLKLAVTGVEAAAKEHDGTQHVYQSTDAASQQQNVQAAVDAKPDVIVLVGFEFADVVAQQARRNPGQRFLLVDACTAKPFTNVSCAVFREHEGVFLAGAEAGLLSRSGKVGAVDVLDTPQFRRYSDPFAAGAKKVAPGTTTGTRFVGGQSPFDDSARAKEQAGTLLSQGYDQVMAAAAAGNYGVFEAAKAKGAFAYGVDVNQCPSSPGTVVDNVIKRTDVAVQKGIDAVLGGKAGTTVSYGLKEGGISLTGLDAGVDSSQCVIARHKDVLTKVKALRDQIVSGGLAVDDPAAR</sequence>
<keyword evidence="6" id="KW-0449">Lipoprotein</keyword>
<dbReference type="KEGG" id="sroi:IAG44_32155"/>
<dbReference type="InterPro" id="IPR050957">
    <property type="entry name" value="BMP_lipoprotein"/>
</dbReference>
<feature type="signal peptide" evidence="7">
    <location>
        <begin position="1"/>
        <end position="34"/>
    </location>
</feature>
<evidence type="ECO:0000313" key="10">
    <source>
        <dbReference type="Proteomes" id="UP000516052"/>
    </source>
</evidence>
<keyword evidence="10" id="KW-1185">Reference proteome</keyword>
<evidence type="ECO:0000256" key="3">
    <source>
        <dbReference type="ARBA" id="ARBA00022475"/>
    </source>
</evidence>